<evidence type="ECO:0000256" key="2">
    <source>
        <dbReference type="SAM" id="MobiDB-lite"/>
    </source>
</evidence>
<keyword evidence="5" id="KW-1185">Reference proteome</keyword>
<dbReference type="Gene3D" id="3.10.350.10">
    <property type="entry name" value="LysM domain"/>
    <property type="match status" value="1"/>
</dbReference>
<dbReference type="CDD" id="cd12797">
    <property type="entry name" value="M23_peptidase"/>
    <property type="match status" value="1"/>
</dbReference>
<evidence type="ECO:0000256" key="1">
    <source>
        <dbReference type="ARBA" id="ARBA00038420"/>
    </source>
</evidence>
<dbReference type="PANTHER" id="PTHR21666:SF263">
    <property type="entry name" value="MUREIN HYDROLASE ACTIVATOR NLPD"/>
    <property type="match status" value="1"/>
</dbReference>
<dbReference type="InterPro" id="IPR011055">
    <property type="entry name" value="Dup_hybrid_motif"/>
</dbReference>
<feature type="compositionally biased region" description="Low complexity" evidence="2">
    <location>
        <begin position="204"/>
        <end position="232"/>
    </location>
</feature>
<feature type="domain" description="LysM" evidence="3">
    <location>
        <begin position="147"/>
        <end position="190"/>
    </location>
</feature>
<dbReference type="PROSITE" id="PS51257">
    <property type="entry name" value="PROKAR_LIPOPROTEIN"/>
    <property type="match status" value="1"/>
</dbReference>
<feature type="compositionally biased region" description="Low complexity" evidence="2">
    <location>
        <begin position="243"/>
        <end position="254"/>
    </location>
</feature>
<evidence type="ECO:0000313" key="4">
    <source>
        <dbReference type="EMBL" id="NDV85115.1"/>
    </source>
</evidence>
<dbReference type="CDD" id="cd00118">
    <property type="entry name" value="LysM"/>
    <property type="match status" value="1"/>
</dbReference>
<feature type="compositionally biased region" description="Polar residues" evidence="2">
    <location>
        <begin position="137"/>
        <end position="151"/>
    </location>
</feature>
<dbReference type="Proteomes" id="UP000476332">
    <property type="component" value="Unassembled WGS sequence"/>
</dbReference>
<dbReference type="Pfam" id="PF01551">
    <property type="entry name" value="Peptidase_M23"/>
    <property type="match status" value="1"/>
</dbReference>
<dbReference type="SUPFAM" id="SSF51261">
    <property type="entry name" value="Duplicated hybrid motif"/>
    <property type="match status" value="1"/>
</dbReference>
<feature type="compositionally biased region" description="Polar residues" evidence="2">
    <location>
        <begin position="118"/>
        <end position="129"/>
    </location>
</feature>
<feature type="compositionally biased region" description="Polar residues" evidence="2">
    <location>
        <begin position="92"/>
        <end position="101"/>
    </location>
</feature>
<dbReference type="InterPro" id="IPR016047">
    <property type="entry name" value="M23ase_b-sheet_dom"/>
</dbReference>
<sequence length="398" mass="40096">MVRSAAMVALAGLAAGCSSDVARFDDGFYTGAVPRAGMTQTAAAQPYPGGVDQLNTGAIGTPAYQQTPTYGASAATPSVQSGSLPPPPAPNYGSNAGSTSMAAAPVGASDANRGAPPSTLQAQASQMSAPQRRPSNDQRTASSAQGGSVTVSSGDTLAAIARRTGTSVSALKQANGLSDDSIRIGQSLTVPGGGSAPTQVASNQPAAAATQTPTEKTKPAVTPVAYTPPATAEKSGRPSTEQAAAPAAPAAAPTSTVAQEAEQQVAAIAPTSTGISQFRWPVQGRVVNRFGEKVGSRRNDGLNISVPRGTSVKAAENGVVIYAGDGLKEFGNTVLVKHDNGMVTVYGHADTLSVQRGATVKRGQEVAKSGMSGDTDVPVLHFEVRKDSTPVDPTKFLQ</sequence>
<dbReference type="InterPro" id="IPR050570">
    <property type="entry name" value="Cell_wall_metabolism_enzyme"/>
</dbReference>
<evidence type="ECO:0000259" key="3">
    <source>
        <dbReference type="PROSITE" id="PS51782"/>
    </source>
</evidence>
<dbReference type="GO" id="GO:0004222">
    <property type="term" value="F:metalloendopeptidase activity"/>
    <property type="evidence" value="ECO:0007669"/>
    <property type="project" value="TreeGrafter"/>
</dbReference>
<protein>
    <submittedName>
        <fullName evidence="4">Peptidoglycan DD-metalloendopeptidase family protein</fullName>
    </submittedName>
</protein>
<dbReference type="PROSITE" id="PS51782">
    <property type="entry name" value="LYSM"/>
    <property type="match status" value="1"/>
</dbReference>
<name>A0A6L9MBB7_9HYPH</name>
<dbReference type="EMBL" id="JAAAMJ010000001">
    <property type="protein sequence ID" value="NDV85115.1"/>
    <property type="molecule type" value="Genomic_DNA"/>
</dbReference>
<dbReference type="InterPro" id="IPR036779">
    <property type="entry name" value="LysM_dom_sf"/>
</dbReference>
<dbReference type="AlphaFoldDB" id="A0A6L9MBB7"/>
<feature type="region of interest" description="Disordered" evidence="2">
    <location>
        <begin position="185"/>
        <end position="254"/>
    </location>
</feature>
<dbReference type="PANTHER" id="PTHR21666">
    <property type="entry name" value="PEPTIDASE-RELATED"/>
    <property type="match status" value="1"/>
</dbReference>
<comment type="similarity">
    <text evidence="1">Belongs to the E.coli NlpD/Haemophilus LppB family.</text>
</comment>
<dbReference type="Gene3D" id="2.70.70.10">
    <property type="entry name" value="Glucose Permease (Domain IIA)"/>
    <property type="match status" value="1"/>
</dbReference>
<gene>
    <name evidence="4" type="ORF">GTW51_00195</name>
</gene>
<reference evidence="4 5" key="1">
    <citation type="submission" date="2020-01" db="EMBL/GenBank/DDBJ databases">
        <title>Genomes of bacteria type strains.</title>
        <authorList>
            <person name="Chen J."/>
            <person name="Zhu S."/>
            <person name="Chen J."/>
        </authorList>
    </citation>
    <scope>NUCLEOTIDE SEQUENCE [LARGE SCALE GENOMIC DNA]</scope>
    <source>
        <strain evidence="4 5">KCTC 52919</strain>
    </source>
</reference>
<accession>A0A6L9MBB7</accession>
<comment type="caution">
    <text evidence="4">The sequence shown here is derived from an EMBL/GenBank/DDBJ whole genome shotgun (WGS) entry which is preliminary data.</text>
</comment>
<feature type="region of interest" description="Disordered" evidence="2">
    <location>
        <begin position="58"/>
        <end position="151"/>
    </location>
</feature>
<dbReference type="InterPro" id="IPR018392">
    <property type="entry name" value="LysM"/>
</dbReference>
<dbReference type="SMART" id="SM00257">
    <property type="entry name" value="LysM"/>
    <property type="match status" value="1"/>
</dbReference>
<evidence type="ECO:0000313" key="5">
    <source>
        <dbReference type="Proteomes" id="UP000476332"/>
    </source>
</evidence>
<proteinExistence type="inferred from homology"/>
<organism evidence="4 5">
    <name type="scientific">Aurantimonas aggregata</name>
    <dbReference type="NCBI Taxonomy" id="2047720"/>
    <lineage>
        <taxon>Bacteria</taxon>
        <taxon>Pseudomonadati</taxon>
        <taxon>Pseudomonadota</taxon>
        <taxon>Alphaproteobacteria</taxon>
        <taxon>Hyphomicrobiales</taxon>
        <taxon>Aurantimonadaceae</taxon>
        <taxon>Aurantimonas</taxon>
    </lineage>
</organism>
<dbReference type="SUPFAM" id="SSF54106">
    <property type="entry name" value="LysM domain"/>
    <property type="match status" value="1"/>
</dbReference>
<dbReference type="Pfam" id="PF01476">
    <property type="entry name" value="LysM"/>
    <property type="match status" value="1"/>
</dbReference>
<feature type="compositionally biased region" description="Polar residues" evidence="2">
    <location>
        <begin position="58"/>
        <end position="83"/>
    </location>
</feature>